<feature type="non-terminal residue" evidence="1">
    <location>
        <position position="1"/>
    </location>
</feature>
<organism evidence="1 2">
    <name type="scientific">Mucuna pruriens</name>
    <name type="common">Velvet bean</name>
    <name type="synonym">Dolichos pruriens</name>
    <dbReference type="NCBI Taxonomy" id="157652"/>
    <lineage>
        <taxon>Eukaryota</taxon>
        <taxon>Viridiplantae</taxon>
        <taxon>Streptophyta</taxon>
        <taxon>Embryophyta</taxon>
        <taxon>Tracheophyta</taxon>
        <taxon>Spermatophyta</taxon>
        <taxon>Magnoliopsida</taxon>
        <taxon>eudicotyledons</taxon>
        <taxon>Gunneridae</taxon>
        <taxon>Pentapetalae</taxon>
        <taxon>rosids</taxon>
        <taxon>fabids</taxon>
        <taxon>Fabales</taxon>
        <taxon>Fabaceae</taxon>
        <taxon>Papilionoideae</taxon>
        <taxon>50 kb inversion clade</taxon>
        <taxon>NPAAA clade</taxon>
        <taxon>indigoferoid/millettioid clade</taxon>
        <taxon>Phaseoleae</taxon>
        <taxon>Mucuna</taxon>
    </lineage>
</organism>
<name>A0A371FIA3_MUCPR</name>
<accession>A0A371FIA3</accession>
<sequence>MKYSRAKERSITRLYIYLRSTYNFLLRRPWIHPARVVSSSLHQKLKYAMNDKLVVISGKENVMVKCPAPLVTKVAKKAFETAFQSLEVIATAYEEPLSKNMYASKVAIMETKVMLGEGYQLEEGLGK</sequence>
<gene>
    <name evidence="1" type="ORF">CR513_41756</name>
</gene>
<evidence type="ECO:0000313" key="2">
    <source>
        <dbReference type="Proteomes" id="UP000257109"/>
    </source>
</evidence>
<keyword evidence="2" id="KW-1185">Reference proteome</keyword>
<dbReference type="EMBL" id="QJKJ01008993">
    <property type="protein sequence ID" value="RDX78027.1"/>
    <property type="molecule type" value="Genomic_DNA"/>
</dbReference>
<dbReference type="AlphaFoldDB" id="A0A371FIA3"/>
<dbReference type="Proteomes" id="UP000257109">
    <property type="component" value="Unassembled WGS sequence"/>
</dbReference>
<comment type="caution">
    <text evidence="1">The sequence shown here is derived from an EMBL/GenBank/DDBJ whole genome shotgun (WGS) entry which is preliminary data.</text>
</comment>
<evidence type="ECO:0000313" key="1">
    <source>
        <dbReference type="EMBL" id="RDX78027.1"/>
    </source>
</evidence>
<proteinExistence type="predicted"/>
<reference evidence="1" key="1">
    <citation type="submission" date="2018-05" db="EMBL/GenBank/DDBJ databases">
        <title>Draft genome of Mucuna pruriens seed.</title>
        <authorList>
            <person name="Nnadi N.E."/>
            <person name="Vos R."/>
            <person name="Hasami M.H."/>
            <person name="Devisetty U.K."/>
            <person name="Aguiy J.C."/>
        </authorList>
    </citation>
    <scope>NUCLEOTIDE SEQUENCE [LARGE SCALE GENOMIC DNA]</scope>
    <source>
        <strain evidence="1">JCA_2017</strain>
    </source>
</reference>
<protein>
    <submittedName>
        <fullName evidence="1">Uncharacterized protein</fullName>
    </submittedName>
</protein>